<keyword evidence="3" id="KW-0067">ATP-binding</keyword>
<dbReference type="PROSITE" id="PS51221">
    <property type="entry name" value="TTL"/>
    <property type="match status" value="1"/>
</dbReference>
<dbReference type="InterPro" id="IPR004344">
    <property type="entry name" value="TTL/TTLL_fam"/>
</dbReference>
<gene>
    <name evidence="4" type="ORF">EGW08_000529</name>
</gene>
<dbReference type="PANTHER" id="PTHR12241">
    <property type="entry name" value="TUBULIN POLYGLUTAMYLASE"/>
    <property type="match status" value="1"/>
</dbReference>
<protein>
    <recommendedName>
        <fullName evidence="6">Tubulin--tyrosine ligase-like protein 9</fullName>
    </recommendedName>
</protein>
<name>A0A3S1A1U0_ELYCH</name>
<keyword evidence="2" id="KW-0547">Nucleotide-binding</keyword>
<evidence type="ECO:0000313" key="4">
    <source>
        <dbReference type="EMBL" id="RUS91703.1"/>
    </source>
</evidence>
<evidence type="ECO:0000313" key="5">
    <source>
        <dbReference type="Proteomes" id="UP000271974"/>
    </source>
</evidence>
<keyword evidence="5" id="KW-1185">Reference proteome</keyword>
<dbReference type="PANTHER" id="PTHR12241:SF154">
    <property type="entry name" value="TUBULIN POLYGLUTAMYLASE TTLL11"/>
    <property type="match status" value="1"/>
</dbReference>
<evidence type="ECO:0000256" key="3">
    <source>
        <dbReference type="ARBA" id="ARBA00022840"/>
    </source>
</evidence>
<dbReference type="GO" id="GO:0015631">
    <property type="term" value="F:tubulin binding"/>
    <property type="evidence" value="ECO:0007669"/>
    <property type="project" value="TreeGrafter"/>
</dbReference>
<keyword evidence="1" id="KW-0436">Ligase</keyword>
<dbReference type="SUPFAM" id="SSF56059">
    <property type="entry name" value="Glutathione synthetase ATP-binding domain-like"/>
    <property type="match status" value="1"/>
</dbReference>
<proteinExistence type="predicted"/>
<comment type="caution">
    <text evidence="4">The sequence shown here is derived from an EMBL/GenBank/DDBJ whole genome shotgun (WGS) entry which is preliminary data.</text>
</comment>
<feature type="non-terminal residue" evidence="4">
    <location>
        <position position="538"/>
    </location>
</feature>
<dbReference type="EMBL" id="RQTK01000007">
    <property type="protein sequence ID" value="RUS91703.1"/>
    <property type="molecule type" value="Genomic_DNA"/>
</dbReference>
<dbReference type="GO" id="GO:0000226">
    <property type="term" value="P:microtubule cytoskeleton organization"/>
    <property type="evidence" value="ECO:0007669"/>
    <property type="project" value="TreeGrafter"/>
</dbReference>
<dbReference type="Proteomes" id="UP000271974">
    <property type="component" value="Unassembled WGS sequence"/>
</dbReference>
<dbReference type="Gene3D" id="3.30.470.20">
    <property type="entry name" value="ATP-grasp fold, B domain"/>
    <property type="match status" value="1"/>
</dbReference>
<evidence type="ECO:0008006" key="6">
    <source>
        <dbReference type="Google" id="ProtNLM"/>
    </source>
</evidence>
<evidence type="ECO:0000256" key="1">
    <source>
        <dbReference type="ARBA" id="ARBA00022598"/>
    </source>
</evidence>
<dbReference type="AlphaFoldDB" id="A0A3S1A1U0"/>
<accession>A0A3S1A1U0</accession>
<reference evidence="4 5" key="1">
    <citation type="submission" date="2019-01" db="EMBL/GenBank/DDBJ databases">
        <title>A draft genome assembly of the solar-powered sea slug Elysia chlorotica.</title>
        <authorList>
            <person name="Cai H."/>
            <person name="Li Q."/>
            <person name="Fang X."/>
            <person name="Li J."/>
            <person name="Curtis N.E."/>
            <person name="Altenburger A."/>
            <person name="Shibata T."/>
            <person name="Feng M."/>
            <person name="Maeda T."/>
            <person name="Schwartz J.A."/>
            <person name="Shigenobu S."/>
            <person name="Lundholm N."/>
            <person name="Nishiyama T."/>
            <person name="Yang H."/>
            <person name="Hasebe M."/>
            <person name="Li S."/>
            <person name="Pierce S.K."/>
            <person name="Wang J."/>
        </authorList>
    </citation>
    <scope>NUCLEOTIDE SEQUENCE [LARGE SCALE GENOMIC DNA]</scope>
    <source>
        <strain evidence="4">EC2010</strain>
        <tissue evidence="4">Whole organism of an adult</tissue>
    </source>
</reference>
<feature type="non-terminal residue" evidence="4">
    <location>
        <position position="1"/>
    </location>
</feature>
<evidence type="ECO:0000256" key="2">
    <source>
        <dbReference type="ARBA" id="ARBA00022741"/>
    </source>
</evidence>
<dbReference type="STRING" id="188477.A0A3S1A1U0"/>
<dbReference type="OrthoDB" id="202825at2759"/>
<dbReference type="GO" id="GO:0036064">
    <property type="term" value="C:ciliary basal body"/>
    <property type="evidence" value="ECO:0007669"/>
    <property type="project" value="TreeGrafter"/>
</dbReference>
<dbReference type="Pfam" id="PF03133">
    <property type="entry name" value="TTL"/>
    <property type="match status" value="1"/>
</dbReference>
<sequence>VCRLLQFPFLRRDHNCDVSWHAINFHDQADIYGGQVNKYPGAVEAFQKVNLFRWLEFMKSLFPEEYDFFPRTWLLPQQFSEFASEVRTMQEKKCKHKPVFIVKPSEGSQGEGIYLLRDPQHYTGGNGRSHVVQEYLSSVLLLERFKFDLRIYVILKCLDPLEFHICKEGLARFSTIPYEQPNNKNLAETFMHLTNYSLNKKSSDFKISDKEEEGSKRKLTAVLGQLSRLGHDTELLWTRVEQLVAKTLIALVGELKVEMQAAVPAGKPGPTCFHILGFDVLIMKNLTPMLLEVNSNPSLSITEEHETATGGVEYLISAKDEDVKRKLVRDTLILVAPKNKYTRKSNSKKDLQGRVTNDRLPSVFLKAGDRAVESIVMAAEQDEDGGEVTGPPRPLPFDLSLLDSSDEEEEEEESCLKEIFPAVYGELYEEQRIVERLADIFIACLGVKGCLRLGPTMFRLFARKCRLNRKGITNAAIDILYIDMQRRWEYMNPDRTSGLGFLGFVSACYEIARRRFYAPTKQEMLKSLVEFCQANIKL</sequence>
<organism evidence="4 5">
    <name type="scientific">Elysia chlorotica</name>
    <name type="common">Eastern emerald elysia</name>
    <name type="synonym">Sea slug</name>
    <dbReference type="NCBI Taxonomy" id="188477"/>
    <lineage>
        <taxon>Eukaryota</taxon>
        <taxon>Metazoa</taxon>
        <taxon>Spiralia</taxon>
        <taxon>Lophotrochozoa</taxon>
        <taxon>Mollusca</taxon>
        <taxon>Gastropoda</taxon>
        <taxon>Heterobranchia</taxon>
        <taxon>Euthyneura</taxon>
        <taxon>Panpulmonata</taxon>
        <taxon>Sacoglossa</taxon>
        <taxon>Placobranchoidea</taxon>
        <taxon>Plakobranchidae</taxon>
        <taxon>Elysia</taxon>
    </lineage>
</organism>
<dbReference type="GO" id="GO:0070740">
    <property type="term" value="F:tubulin-glutamic acid ligase activity"/>
    <property type="evidence" value="ECO:0007669"/>
    <property type="project" value="TreeGrafter"/>
</dbReference>
<dbReference type="GO" id="GO:0005524">
    <property type="term" value="F:ATP binding"/>
    <property type="evidence" value="ECO:0007669"/>
    <property type="project" value="UniProtKB-KW"/>
</dbReference>